<gene>
    <name evidence="3" type="ORF">SAMN04489760_11315</name>
</gene>
<dbReference type="STRING" id="43775.SAMN04489760_11315"/>
<evidence type="ECO:0008006" key="5">
    <source>
        <dbReference type="Google" id="ProtNLM"/>
    </source>
</evidence>
<keyword evidence="4" id="KW-1185">Reference proteome</keyword>
<proteinExistence type="predicted"/>
<dbReference type="OrthoDB" id="53254at2"/>
<evidence type="ECO:0000256" key="1">
    <source>
        <dbReference type="SAM" id="Phobius"/>
    </source>
</evidence>
<dbReference type="RefSeq" id="WP_139198295.1">
    <property type="nucleotide sequence ID" value="NZ_FOBS01000013.1"/>
</dbReference>
<evidence type="ECO:0000313" key="3">
    <source>
        <dbReference type="EMBL" id="SEM38961.1"/>
    </source>
</evidence>
<sequence length="241" mass="25297">MKGLRCHMRIIFSLTVALIVGTVSSAAAAIVAYSNDFDGTETFYSGVTGGLSGVITTEGVQGYSTVSGFSGNLLRNSATGNPASSTILTLSNLPAHTAIDINFLFVFIDSWDSSNGNPSPDWFNVKIDGTSILQITAANASGTVTYGGTVIDPLTHRGWWGNYGERAFDMGPESALSIAHSASTLTIEFFASGAGWQGGNDESWAIENLQVTANPVPLPGAVLLFAPGLAGLLAIRRRFRK</sequence>
<name>A0A1H7XZ34_9BACT</name>
<feature type="signal peptide" evidence="2">
    <location>
        <begin position="1"/>
        <end position="28"/>
    </location>
</feature>
<keyword evidence="1" id="KW-0472">Membrane</keyword>
<organism evidence="3 4">
    <name type="scientific">Syntrophus gentianae</name>
    <dbReference type="NCBI Taxonomy" id="43775"/>
    <lineage>
        <taxon>Bacteria</taxon>
        <taxon>Pseudomonadati</taxon>
        <taxon>Thermodesulfobacteriota</taxon>
        <taxon>Syntrophia</taxon>
        <taxon>Syntrophales</taxon>
        <taxon>Syntrophaceae</taxon>
        <taxon>Syntrophus</taxon>
    </lineage>
</organism>
<protein>
    <recommendedName>
        <fullName evidence="5">VPLPA-CTERM protein sorting domain-containing protein</fullName>
    </recommendedName>
</protein>
<evidence type="ECO:0000313" key="4">
    <source>
        <dbReference type="Proteomes" id="UP000198744"/>
    </source>
</evidence>
<feature type="chain" id="PRO_5011531119" description="VPLPA-CTERM protein sorting domain-containing protein" evidence="2">
    <location>
        <begin position="29"/>
        <end position="241"/>
    </location>
</feature>
<dbReference type="Proteomes" id="UP000198744">
    <property type="component" value="Unassembled WGS sequence"/>
</dbReference>
<keyword evidence="1" id="KW-0812">Transmembrane</keyword>
<feature type="transmembrane region" description="Helical" evidence="1">
    <location>
        <begin position="216"/>
        <end position="235"/>
    </location>
</feature>
<keyword evidence="2" id="KW-0732">Signal</keyword>
<accession>A0A1H7XZ34</accession>
<dbReference type="AlphaFoldDB" id="A0A1H7XZ34"/>
<keyword evidence="1" id="KW-1133">Transmembrane helix</keyword>
<reference evidence="3 4" key="1">
    <citation type="submission" date="2016-10" db="EMBL/GenBank/DDBJ databases">
        <authorList>
            <person name="de Groot N.N."/>
        </authorList>
    </citation>
    <scope>NUCLEOTIDE SEQUENCE [LARGE SCALE GENOMIC DNA]</scope>
    <source>
        <strain evidence="3 4">DSM 8423</strain>
    </source>
</reference>
<evidence type="ECO:0000256" key="2">
    <source>
        <dbReference type="SAM" id="SignalP"/>
    </source>
</evidence>
<dbReference type="EMBL" id="FOBS01000013">
    <property type="protein sequence ID" value="SEM38961.1"/>
    <property type="molecule type" value="Genomic_DNA"/>
</dbReference>